<dbReference type="CDD" id="cd18186">
    <property type="entry name" value="BTB_POZ_ZBTB_KLHL-like"/>
    <property type="match status" value="1"/>
</dbReference>
<evidence type="ECO:0000259" key="5">
    <source>
        <dbReference type="PROSITE" id="PS50097"/>
    </source>
</evidence>
<feature type="domain" description="BTB" evidence="5">
    <location>
        <begin position="446"/>
        <end position="547"/>
    </location>
</feature>
<feature type="compositionally biased region" description="Low complexity" evidence="4">
    <location>
        <begin position="68"/>
        <end position="88"/>
    </location>
</feature>
<reference evidence="6 7" key="1">
    <citation type="journal article" date="2023" name="Commun. Biol.">
        <title>Reorganization of the ancestral sex-determining regions during the evolution of trioecy in Pleodorina starrii.</title>
        <authorList>
            <person name="Takahashi K."/>
            <person name="Suzuki S."/>
            <person name="Kawai-Toyooka H."/>
            <person name="Yamamoto K."/>
            <person name="Hamaji T."/>
            <person name="Ootsuki R."/>
            <person name="Yamaguchi H."/>
            <person name="Kawachi M."/>
            <person name="Higashiyama T."/>
            <person name="Nozaki H."/>
        </authorList>
    </citation>
    <scope>NUCLEOTIDE SEQUENCE [LARGE SCALE GENOMIC DNA]</scope>
    <source>
        <strain evidence="6 7">NIES-4479</strain>
    </source>
</reference>
<comment type="pathway">
    <text evidence="1">Protein modification; protein ubiquitination.</text>
</comment>
<comment type="caution">
    <text evidence="6">The sequence shown here is derived from an EMBL/GenBank/DDBJ whole genome shotgun (WGS) entry which is preliminary data.</text>
</comment>
<dbReference type="SMART" id="SM00225">
    <property type="entry name" value="BTB"/>
    <property type="match status" value="1"/>
</dbReference>
<accession>A0A9W6EX82</accession>
<dbReference type="Gene3D" id="2.120.10.30">
    <property type="entry name" value="TolB, C-terminal domain"/>
    <property type="match status" value="1"/>
</dbReference>
<feature type="region of interest" description="Disordered" evidence="4">
    <location>
        <begin position="66"/>
        <end position="100"/>
    </location>
</feature>
<evidence type="ECO:0000256" key="1">
    <source>
        <dbReference type="ARBA" id="ARBA00004906"/>
    </source>
</evidence>
<dbReference type="PROSITE" id="PS50097">
    <property type="entry name" value="BTB"/>
    <property type="match status" value="1"/>
</dbReference>
<feature type="compositionally biased region" description="Pro residues" evidence="4">
    <location>
        <begin position="378"/>
        <end position="387"/>
    </location>
</feature>
<dbReference type="InterPro" id="IPR044515">
    <property type="entry name" value="ABTB1"/>
</dbReference>
<protein>
    <submittedName>
        <fullName evidence="6">Cytochrome c oxidase subunit 1</fullName>
    </submittedName>
</protein>
<dbReference type="SUPFAM" id="SSF54695">
    <property type="entry name" value="POZ domain"/>
    <property type="match status" value="1"/>
</dbReference>
<dbReference type="InterPro" id="IPR011042">
    <property type="entry name" value="6-blade_b-propeller_TolB-like"/>
</dbReference>
<dbReference type="EMBL" id="BRXU01000001">
    <property type="protein sequence ID" value="GLC48432.1"/>
    <property type="molecule type" value="Genomic_DNA"/>
</dbReference>
<gene>
    <name evidence="6" type="primary">PLEST000983</name>
    <name evidence="6" type="ORF">PLESTB_000097200</name>
</gene>
<keyword evidence="7" id="KW-1185">Reference proteome</keyword>
<name>A0A9W6EX82_9CHLO</name>
<dbReference type="GO" id="GO:0000151">
    <property type="term" value="C:ubiquitin ligase complex"/>
    <property type="evidence" value="ECO:0007669"/>
    <property type="project" value="TreeGrafter"/>
</dbReference>
<dbReference type="Gene3D" id="3.30.710.10">
    <property type="entry name" value="Potassium Channel Kv1.1, Chain A"/>
    <property type="match status" value="1"/>
</dbReference>
<dbReference type="Proteomes" id="UP001165080">
    <property type="component" value="Unassembled WGS sequence"/>
</dbReference>
<feature type="region of interest" description="Disordered" evidence="4">
    <location>
        <begin position="376"/>
        <end position="438"/>
    </location>
</feature>
<keyword evidence="3" id="KW-0040">ANK repeat</keyword>
<evidence type="ECO:0000313" key="6">
    <source>
        <dbReference type="EMBL" id="GLC48432.1"/>
    </source>
</evidence>
<proteinExistence type="predicted"/>
<feature type="compositionally biased region" description="Pro residues" evidence="4">
    <location>
        <begin position="396"/>
        <end position="416"/>
    </location>
</feature>
<dbReference type="Pfam" id="PF00651">
    <property type="entry name" value="BTB"/>
    <property type="match status" value="1"/>
</dbReference>
<evidence type="ECO:0000256" key="2">
    <source>
        <dbReference type="ARBA" id="ARBA00022737"/>
    </source>
</evidence>
<dbReference type="PANTHER" id="PTHR46231:SF1">
    <property type="entry name" value="ANKYRIN REPEAT AND BTB_POZ DOMAIN-CONTAINING PROTEIN 1"/>
    <property type="match status" value="1"/>
</dbReference>
<evidence type="ECO:0000313" key="7">
    <source>
        <dbReference type="Proteomes" id="UP001165080"/>
    </source>
</evidence>
<sequence>MPAGGREAPGQVTSVSVVTRIVTAPSVRCVVSRPLPGPPNSSGQPGHHHEVLVFCSAGVCPLLSVRENNSPNHNNHNSPNLTSHNTSTEANNGVNPRLGQPLNITGAMASQISRVRDAACEPQSGLLVLAASKALLAMDNVRNEASRLSGHFKGWFTSSCDGTGDSVRYTSLRRIVAGPPGVLYVMDEQGPSMEDTNLRQVRFLGGACAAATLMPGDGAFTYDTALGALLYVTDRRTINRVTPAGGLEPLAGHEGGFDAVGGGGGSAVGGGGVGVGVCCRASHRVDGPAGRARFVCIADVAADEYGNVYVLDDGALRVMRWPDGAVSTLVPELLDRRHAADARLAALPGGRLAVWGFSNHHLMLLRLQLPAAAAAPPLRSPLRPPQRSPQRSPQRRLPPPSSSPPPQHEPSSPPPSARRARYGSSGGGASAATDFGAGAVDTDSPPDVILIAGDGGTSFPAHRAVLSARCLYFRQLLSSSAVAAAAAGGGGAALDLESFFHGGSSDGANELCGGAVAVVEVPLHGADPDALAAVLRHIYTGSFDHLTPPPPPTSAEPTPSAALRAVAALADRLLLPRLAARAQELLLRGVVPGTVVSELLWAERAGQEPLLGRLEEYFAAHVGEVARQAPESLDRLLEGGSRALVKRLLVARCRGGGGGGGATAGRGPPQARGTTGPAGS</sequence>
<evidence type="ECO:0000256" key="3">
    <source>
        <dbReference type="ARBA" id="ARBA00023043"/>
    </source>
</evidence>
<keyword evidence="2" id="KW-0677">Repeat</keyword>
<dbReference type="GO" id="GO:0005737">
    <property type="term" value="C:cytoplasm"/>
    <property type="evidence" value="ECO:0007669"/>
    <property type="project" value="TreeGrafter"/>
</dbReference>
<feature type="region of interest" description="Disordered" evidence="4">
    <location>
        <begin position="656"/>
        <end position="680"/>
    </location>
</feature>
<organism evidence="6 7">
    <name type="scientific">Pleodorina starrii</name>
    <dbReference type="NCBI Taxonomy" id="330485"/>
    <lineage>
        <taxon>Eukaryota</taxon>
        <taxon>Viridiplantae</taxon>
        <taxon>Chlorophyta</taxon>
        <taxon>core chlorophytes</taxon>
        <taxon>Chlorophyceae</taxon>
        <taxon>CS clade</taxon>
        <taxon>Chlamydomonadales</taxon>
        <taxon>Volvocaceae</taxon>
        <taxon>Pleodorina</taxon>
    </lineage>
</organism>
<dbReference type="PANTHER" id="PTHR46231">
    <property type="entry name" value="ANKYRIN REPEAT AND BTB/POZ DOMAIN-CONTAINING PROTEIN 1"/>
    <property type="match status" value="1"/>
</dbReference>
<dbReference type="InterPro" id="IPR000210">
    <property type="entry name" value="BTB/POZ_dom"/>
</dbReference>
<dbReference type="InterPro" id="IPR011333">
    <property type="entry name" value="SKP1/BTB/POZ_sf"/>
</dbReference>
<dbReference type="AlphaFoldDB" id="A0A9W6EX82"/>
<evidence type="ECO:0000256" key="4">
    <source>
        <dbReference type="SAM" id="MobiDB-lite"/>
    </source>
</evidence>